<gene>
    <name evidence="5" type="ORF">ACHAWU_005908</name>
</gene>
<proteinExistence type="inferred from homology"/>
<dbReference type="EMBL" id="JALLBG020000286">
    <property type="protein sequence ID" value="KAL3756904.1"/>
    <property type="molecule type" value="Genomic_DNA"/>
</dbReference>
<dbReference type="SUPFAM" id="SSF50249">
    <property type="entry name" value="Nucleic acid-binding proteins"/>
    <property type="match status" value="1"/>
</dbReference>
<keyword evidence="6" id="KW-1185">Reference proteome</keyword>
<dbReference type="GO" id="GO:0006351">
    <property type="term" value="P:DNA-templated transcription"/>
    <property type="evidence" value="ECO:0007669"/>
    <property type="project" value="UniProtKB-UniRule"/>
</dbReference>
<dbReference type="GO" id="GO:0005665">
    <property type="term" value="C:RNA polymerase II, core complex"/>
    <property type="evidence" value="ECO:0007669"/>
    <property type="project" value="UniProtKB-UniRule"/>
</dbReference>
<dbReference type="InterPro" id="IPR005570">
    <property type="entry name" value="RPABC3"/>
</dbReference>
<protein>
    <recommendedName>
        <fullName evidence="4">DNA-directed RNA polymerases I, II, and III subunit RPABC3</fullName>
    </recommendedName>
</protein>
<evidence type="ECO:0000256" key="2">
    <source>
        <dbReference type="ARBA" id="ARBA00008912"/>
    </source>
</evidence>
<dbReference type="Gene3D" id="2.40.50.140">
    <property type="entry name" value="Nucleic acid-binding proteins"/>
    <property type="match status" value="1"/>
</dbReference>
<dbReference type="Proteomes" id="UP001530293">
    <property type="component" value="Unassembled WGS sequence"/>
</dbReference>
<organism evidence="5 6">
    <name type="scientific">Discostella pseudostelligera</name>
    <dbReference type="NCBI Taxonomy" id="259834"/>
    <lineage>
        <taxon>Eukaryota</taxon>
        <taxon>Sar</taxon>
        <taxon>Stramenopiles</taxon>
        <taxon>Ochrophyta</taxon>
        <taxon>Bacillariophyta</taxon>
        <taxon>Coscinodiscophyceae</taxon>
        <taxon>Thalassiosirophycidae</taxon>
        <taxon>Stephanodiscales</taxon>
        <taxon>Stephanodiscaceae</taxon>
        <taxon>Discostella</taxon>
    </lineage>
</organism>
<reference evidence="5 6" key="1">
    <citation type="submission" date="2024-10" db="EMBL/GenBank/DDBJ databases">
        <title>Updated reference genomes for cyclostephanoid diatoms.</title>
        <authorList>
            <person name="Roberts W.R."/>
            <person name="Alverson A.J."/>
        </authorList>
    </citation>
    <scope>NUCLEOTIDE SEQUENCE [LARGE SCALE GENOMIC DNA]</scope>
    <source>
        <strain evidence="5 6">AJA232-27</strain>
    </source>
</reference>
<comment type="similarity">
    <text evidence="2 4">Belongs to the eukaryotic RPB8 RNA polymerase subunit family.</text>
</comment>
<keyword evidence="3 4" id="KW-0539">Nucleus</keyword>
<dbReference type="PIRSF" id="PIRSF000779">
    <property type="entry name" value="RNA_pol_Rpb8"/>
    <property type="match status" value="1"/>
</dbReference>
<comment type="subcellular location">
    <subcellularLocation>
        <location evidence="1">Nucleus</location>
    </subcellularLocation>
</comment>
<sequence>MATATSSRVTLFEDIFEITSLNPEGKKFERVNRLAASGTTFECDLLLDYNCQIYNLYEGTKMTLVLASTLNLDGSPDDHTSYNPALAHKKEMTLADSYEYVMHGRVFDISYKTGGIVVIAISFGGLLCRLTGDQRHLSSILPDMRLYILVKKD</sequence>
<name>A0ABD3LYS7_9STRA</name>
<dbReference type="SMART" id="SM00658">
    <property type="entry name" value="RPOL8c"/>
    <property type="match status" value="1"/>
</dbReference>
<evidence type="ECO:0000313" key="6">
    <source>
        <dbReference type="Proteomes" id="UP001530293"/>
    </source>
</evidence>
<dbReference type="GO" id="GO:0003899">
    <property type="term" value="F:DNA-directed RNA polymerase activity"/>
    <property type="evidence" value="ECO:0007669"/>
    <property type="project" value="UniProtKB-UniRule"/>
</dbReference>
<dbReference type="AlphaFoldDB" id="A0ABD3LYS7"/>
<evidence type="ECO:0000256" key="1">
    <source>
        <dbReference type="ARBA" id="ARBA00004123"/>
    </source>
</evidence>
<comment type="function">
    <text evidence="4">DNA-dependent RNA polymerase catalyzes the transcription of DNA into RNA using the four ribonucleoside triphosphates as substrates. Common component of RNA polymerases I, II and III which synthesize ribosomal RNA precursors, mRNA precursors and many functional non-coding RNAs, and small RNAs, such as 5S rRNA and tRNAs, respectively.</text>
</comment>
<evidence type="ECO:0000256" key="3">
    <source>
        <dbReference type="ARBA" id="ARBA00023242"/>
    </source>
</evidence>
<evidence type="ECO:0000256" key="4">
    <source>
        <dbReference type="PIRNR" id="PIRNR000779"/>
    </source>
</evidence>
<dbReference type="PANTHER" id="PTHR10917:SF0">
    <property type="entry name" value="DNA-DIRECTED RNA POLYMERASES I, II, AND III SUBUNIT RPABC3"/>
    <property type="match status" value="1"/>
</dbReference>
<dbReference type="Pfam" id="PF03870">
    <property type="entry name" value="RNA_pol_Rpb8"/>
    <property type="match status" value="1"/>
</dbReference>
<evidence type="ECO:0000313" key="5">
    <source>
        <dbReference type="EMBL" id="KAL3756904.1"/>
    </source>
</evidence>
<dbReference type="PANTHER" id="PTHR10917">
    <property type="entry name" value="DNA-DIRECTED RNA POLYMERASES I, II, AND III SUBUNIT RPABC3"/>
    <property type="match status" value="1"/>
</dbReference>
<accession>A0ABD3LYS7</accession>
<comment type="caution">
    <text evidence="5">The sequence shown here is derived from an EMBL/GenBank/DDBJ whole genome shotgun (WGS) entry which is preliminary data.</text>
</comment>
<dbReference type="InterPro" id="IPR012340">
    <property type="entry name" value="NA-bd_OB-fold"/>
</dbReference>